<dbReference type="Pfam" id="PF05193">
    <property type="entry name" value="Peptidase_M16_C"/>
    <property type="match status" value="1"/>
</dbReference>
<dbReference type="Pfam" id="PF00675">
    <property type="entry name" value="Peptidase_M16"/>
    <property type="match status" value="1"/>
</dbReference>
<reference evidence="5" key="1">
    <citation type="submission" date="2016-10" db="EMBL/GenBank/DDBJ databases">
        <authorList>
            <person name="Varghese N."/>
            <person name="Submissions S."/>
        </authorList>
    </citation>
    <scope>NUCLEOTIDE SEQUENCE [LARGE SCALE GENOMIC DNA]</scope>
    <source>
        <strain evidence="5">DSM 44526</strain>
    </source>
</reference>
<accession>A0A1G7WDZ5</accession>
<dbReference type="Proteomes" id="UP000198863">
    <property type="component" value="Unassembled WGS sequence"/>
</dbReference>
<evidence type="ECO:0000259" key="2">
    <source>
        <dbReference type="Pfam" id="PF00675"/>
    </source>
</evidence>
<organism evidence="4 5">
    <name type="scientific">Klenkia brasiliensis</name>
    <dbReference type="NCBI Taxonomy" id="333142"/>
    <lineage>
        <taxon>Bacteria</taxon>
        <taxon>Bacillati</taxon>
        <taxon>Actinomycetota</taxon>
        <taxon>Actinomycetes</taxon>
        <taxon>Geodermatophilales</taxon>
        <taxon>Geodermatophilaceae</taxon>
        <taxon>Klenkia</taxon>
    </lineage>
</organism>
<comment type="similarity">
    <text evidence="1">Belongs to the peptidase M16 family.</text>
</comment>
<dbReference type="PANTHER" id="PTHR11851">
    <property type="entry name" value="METALLOPROTEASE"/>
    <property type="match status" value="1"/>
</dbReference>
<dbReference type="AlphaFoldDB" id="A0A1G7WDZ5"/>
<dbReference type="OrthoDB" id="9811314at2"/>
<dbReference type="InterPro" id="IPR011765">
    <property type="entry name" value="Pept_M16_N"/>
</dbReference>
<feature type="domain" description="Peptidase M16 C-terminal" evidence="3">
    <location>
        <begin position="181"/>
        <end position="364"/>
    </location>
</feature>
<keyword evidence="5" id="KW-1185">Reference proteome</keyword>
<dbReference type="PANTHER" id="PTHR11851:SF49">
    <property type="entry name" value="MITOCHONDRIAL-PROCESSING PEPTIDASE SUBUNIT ALPHA"/>
    <property type="match status" value="1"/>
</dbReference>
<dbReference type="InterPro" id="IPR007863">
    <property type="entry name" value="Peptidase_M16_C"/>
</dbReference>
<dbReference type="Gene3D" id="3.30.830.10">
    <property type="entry name" value="Metalloenzyme, LuxS/M16 peptidase-like"/>
    <property type="match status" value="2"/>
</dbReference>
<evidence type="ECO:0000313" key="5">
    <source>
        <dbReference type="Proteomes" id="UP000198863"/>
    </source>
</evidence>
<protein>
    <submittedName>
        <fullName evidence="4">Predicted Zn-dependent peptidase</fullName>
    </submittedName>
</protein>
<dbReference type="RefSeq" id="WP_091065461.1">
    <property type="nucleotide sequence ID" value="NZ_FNCF01000005.1"/>
</dbReference>
<dbReference type="SUPFAM" id="SSF63411">
    <property type="entry name" value="LuxS/MPP-like metallohydrolase"/>
    <property type="match status" value="2"/>
</dbReference>
<dbReference type="InterPro" id="IPR050361">
    <property type="entry name" value="MPP/UQCRC_Complex"/>
</dbReference>
<evidence type="ECO:0000313" key="4">
    <source>
        <dbReference type="EMBL" id="SDG70183.1"/>
    </source>
</evidence>
<proteinExistence type="inferred from homology"/>
<dbReference type="EMBL" id="FNCF01000005">
    <property type="protein sequence ID" value="SDG70183.1"/>
    <property type="molecule type" value="Genomic_DNA"/>
</dbReference>
<dbReference type="InterPro" id="IPR011249">
    <property type="entry name" value="Metalloenz_LuxS/M16"/>
</dbReference>
<gene>
    <name evidence="4" type="ORF">SAMN05660324_3295</name>
</gene>
<name>A0A1G7WDZ5_9ACTN</name>
<evidence type="ECO:0000259" key="3">
    <source>
        <dbReference type="Pfam" id="PF05193"/>
    </source>
</evidence>
<dbReference type="GO" id="GO:0046872">
    <property type="term" value="F:metal ion binding"/>
    <property type="evidence" value="ECO:0007669"/>
    <property type="project" value="InterPro"/>
</dbReference>
<feature type="domain" description="Peptidase M16 N-terminal" evidence="2">
    <location>
        <begin position="24"/>
        <end position="141"/>
    </location>
</feature>
<evidence type="ECO:0000256" key="1">
    <source>
        <dbReference type="ARBA" id="ARBA00007261"/>
    </source>
</evidence>
<sequence length="436" mass="47029">MSSPPAELTLRHPVERFTLDNGLRVVLAPDTSVPVVAVSVFYDVGMRSEPEGRTGFAHLFEHVMFQGSAHVPKMEHARLVQAAGGSFNGSTHQDYTNYYEALPAEALERALFLEADRMAAPAITEENLRNQIDVVKEEIRVNVLNRPYGAFPWLQLPQIAFGSFANTHDGYGSFVDLESSTVADAQDFFDRYYAPANAVLCIGGDLDVAETERLVRRHFDAVPHRAAPPTPYTGEPSPTGPRHGVVVDALAPAPAVAIGWRVPDPVGDLDTYLGTVLLSELLSEGDASRLELRLVHRDHLAIAQSSYVGLFGDPFDVRDATLLTTQVHHPADVAAQRVLDAVHEEVDRVAQDGVGVDELSRVQARTSTQLLRGADSVLGRTLGFASAELIHGRAELAGELAARLAAVTPEQVQHAARGLARDTAAVLELHTAGGTA</sequence>